<dbReference type="AlphaFoldDB" id="A0A4Y8ZMR1"/>
<gene>
    <name evidence="1" type="ORF">E2493_20140</name>
</gene>
<evidence type="ECO:0000313" key="1">
    <source>
        <dbReference type="EMBL" id="TFI56445.1"/>
    </source>
</evidence>
<reference evidence="1 2" key="1">
    <citation type="submission" date="2019-03" db="EMBL/GenBank/DDBJ databases">
        <title>Genome sequence of Sphingomonas sp. 17J27-24.</title>
        <authorList>
            <person name="Kim M."/>
            <person name="Maeng S."/>
            <person name="Sathiyaraj S."/>
        </authorList>
    </citation>
    <scope>NUCLEOTIDE SEQUENCE [LARGE SCALE GENOMIC DNA]</scope>
    <source>
        <strain evidence="1 2">17J27-24</strain>
    </source>
</reference>
<dbReference type="EMBL" id="SPDV01000077">
    <property type="protein sequence ID" value="TFI56445.1"/>
    <property type="molecule type" value="Genomic_DNA"/>
</dbReference>
<evidence type="ECO:0000313" key="2">
    <source>
        <dbReference type="Proteomes" id="UP000298213"/>
    </source>
</evidence>
<dbReference type="Gene3D" id="3.90.1680.20">
    <property type="match status" value="1"/>
</dbReference>
<dbReference type="RefSeq" id="WP_135090464.1">
    <property type="nucleotide sequence ID" value="NZ_SPDV01000077.1"/>
</dbReference>
<evidence type="ECO:0008006" key="3">
    <source>
        <dbReference type="Google" id="ProtNLM"/>
    </source>
</evidence>
<name>A0A4Y8ZMR1_9SPHN</name>
<dbReference type="InterPro" id="IPR036590">
    <property type="entry name" value="SRAP-like"/>
</dbReference>
<dbReference type="OrthoDB" id="9782620at2"/>
<sequence>MCNRYRMTAKQQELALRFGIDPALIMPEPDPLPPPELFPRRIGWVVRKEEGRRVLDTMTWCFPPPAAARAPVTNVRNLASPFWRSALSPNRLFSRRMRSSR</sequence>
<accession>A0A4Y8ZMR1</accession>
<protein>
    <recommendedName>
        <fullName evidence="3">SOS response-associated peptidase</fullName>
    </recommendedName>
</protein>
<proteinExistence type="predicted"/>
<comment type="caution">
    <text evidence="1">The sequence shown here is derived from an EMBL/GenBank/DDBJ whole genome shotgun (WGS) entry which is preliminary data.</text>
</comment>
<dbReference type="Proteomes" id="UP000298213">
    <property type="component" value="Unassembled WGS sequence"/>
</dbReference>
<organism evidence="1 2">
    <name type="scientific">Sphingomonas parva</name>
    <dbReference type="NCBI Taxonomy" id="2555898"/>
    <lineage>
        <taxon>Bacteria</taxon>
        <taxon>Pseudomonadati</taxon>
        <taxon>Pseudomonadota</taxon>
        <taxon>Alphaproteobacteria</taxon>
        <taxon>Sphingomonadales</taxon>
        <taxon>Sphingomonadaceae</taxon>
        <taxon>Sphingomonas</taxon>
    </lineage>
</organism>
<keyword evidence="2" id="KW-1185">Reference proteome</keyword>
<dbReference type="SUPFAM" id="SSF143081">
    <property type="entry name" value="BB1717-like"/>
    <property type="match status" value="1"/>
</dbReference>